<proteinExistence type="predicted"/>
<dbReference type="RefSeq" id="XP_025560894.1">
    <property type="nucleotide sequence ID" value="XM_025707129.1"/>
</dbReference>
<gene>
    <name evidence="2" type="ORF">BO88DRAFT_406346</name>
</gene>
<organism evidence="2 3">
    <name type="scientific">Aspergillus vadensis (strain CBS 113365 / IMI 142717 / IBT 24658)</name>
    <dbReference type="NCBI Taxonomy" id="1448311"/>
    <lineage>
        <taxon>Eukaryota</taxon>
        <taxon>Fungi</taxon>
        <taxon>Dikarya</taxon>
        <taxon>Ascomycota</taxon>
        <taxon>Pezizomycotina</taxon>
        <taxon>Eurotiomycetes</taxon>
        <taxon>Eurotiomycetidae</taxon>
        <taxon>Eurotiales</taxon>
        <taxon>Aspergillaceae</taxon>
        <taxon>Aspergillus</taxon>
        <taxon>Aspergillus subgen. Circumdati</taxon>
    </lineage>
</organism>
<keyword evidence="3" id="KW-1185">Reference proteome</keyword>
<accession>A0A319B9H6</accession>
<sequence length="90" mass="10201">MPDQNLQTTKSQAERRHSRLPPELQRLVDEEEDYLSACGDFENSWTSTRPKEEAAKAASNGPSSVDAGRQQQNDGTMQNMLLSFRETEEE</sequence>
<evidence type="ECO:0000313" key="2">
    <source>
        <dbReference type="EMBL" id="PYH67100.1"/>
    </source>
</evidence>
<feature type="region of interest" description="Disordered" evidence="1">
    <location>
        <begin position="1"/>
        <end position="28"/>
    </location>
</feature>
<feature type="compositionally biased region" description="Polar residues" evidence="1">
    <location>
        <begin position="1"/>
        <end position="11"/>
    </location>
</feature>
<dbReference type="EMBL" id="KZ821631">
    <property type="protein sequence ID" value="PYH67100.1"/>
    <property type="molecule type" value="Genomic_DNA"/>
</dbReference>
<protein>
    <submittedName>
        <fullName evidence="2">Uncharacterized protein</fullName>
    </submittedName>
</protein>
<dbReference type="OrthoDB" id="4496885at2759"/>
<feature type="compositionally biased region" description="Polar residues" evidence="1">
    <location>
        <begin position="69"/>
        <end position="81"/>
    </location>
</feature>
<dbReference type="Proteomes" id="UP000248405">
    <property type="component" value="Unassembled WGS sequence"/>
</dbReference>
<reference evidence="2" key="1">
    <citation type="submission" date="2016-12" db="EMBL/GenBank/DDBJ databases">
        <title>The genomes of Aspergillus section Nigri reveals drivers in fungal speciation.</title>
        <authorList>
            <consortium name="DOE Joint Genome Institute"/>
            <person name="Vesth T.C."/>
            <person name="Nybo J."/>
            <person name="Theobald S."/>
            <person name="Brandl J."/>
            <person name="Frisvad J.C."/>
            <person name="Nielsen K.F."/>
            <person name="Lyhne E.K."/>
            <person name="Kogle M.E."/>
            <person name="Kuo A."/>
            <person name="Riley R."/>
            <person name="Clum A."/>
            <person name="Nolan M."/>
            <person name="Lipzen A."/>
            <person name="Salamov A."/>
            <person name="Henrissat B."/>
            <person name="Wiebenga A."/>
            <person name="De Vries R.P."/>
            <person name="Grigoriev I.V."/>
            <person name="Mortensen U.H."/>
            <person name="Andersen M.R."/>
            <person name="Baker S.E."/>
        </authorList>
    </citation>
    <scope>NUCLEOTIDE SEQUENCE [LARGE SCALE GENOMIC DNA]</scope>
    <source>
        <strain evidence="2">CBS 113365</strain>
    </source>
</reference>
<feature type="region of interest" description="Disordered" evidence="1">
    <location>
        <begin position="41"/>
        <end position="90"/>
    </location>
</feature>
<evidence type="ECO:0000313" key="3">
    <source>
        <dbReference type="Proteomes" id="UP000248405"/>
    </source>
</evidence>
<evidence type="ECO:0000256" key="1">
    <source>
        <dbReference type="SAM" id="MobiDB-lite"/>
    </source>
</evidence>
<dbReference type="AlphaFoldDB" id="A0A319B9H6"/>
<dbReference type="GeneID" id="37211721"/>
<name>A0A319B9H6_ASPVC</name>